<reference evidence="4 5" key="1">
    <citation type="submission" date="2016-08" db="EMBL/GenBank/DDBJ databases">
        <authorList>
            <person name="Seilhamer J.J."/>
        </authorList>
    </citation>
    <scope>NUCLEOTIDE SEQUENCE [LARGE SCALE GENOMIC DNA]</scope>
    <source>
        <strain evidence="4">ING2-E5A</strain>
    </source>
</reference>
<evidence type="ECO:0000313" key="5">
    <source>
        <dbReference type="Proteomes" id="UP000178485"/>
    </source>
</evidence>
<dbReference type="PANTHER" id="PTHR40094:SF1">
    <property type="entry name" value="UBIQUITIN DOMAIN-CONTAINING PROTEIN"/>
    <property type="match status" value="1"/>
</dbReference>
<dbReference type="Pfam" id="PF17973">
    <property type="entry name" value="bMG10"/>
    <property type="match status" value="1"/>
</dbReference>
<keyword evidence="2" id="KW-0732">Signal</keyword>
<dbReference type="Proteomes" id="UP000178485">
    <property type="component" value="Chromosome i"/>
</dbReference>
<organism evidence="4 5">
    <name type="scientific">Petrimonas mucosa</name>
    <dbReference type="NCBI Taxonomy" id="1642646"/>
    <lineage>
        <taxon>Bacteria</taxon>
        <taxon>Pseudomonadati</taxon>
        <taxon>Bacteroidota</taxon>
        <taxon>Bacteroidia</taxon>
        <taxon>Bacteroidales</taxon>
        <taxon>Dysgonomonadaceae</taxon>
        <taxon>Petrimonas</taxon>
    </lineage>
</organism>
<feature type="signal peptide" evidence="2">
    <location>
        <begin position="1"/>
        <end position="19"/>
    </location>
</feature>
<accession>A0A1G4GAF4</accession>
<dbReference type="SUPFAM" id="SSF48239">
    <property type="entry name" value="Terpenoid cyclases/Protein prenyltransferases"/>
    <property type="match status" value="1"/>
</dbReference>
<dbReference type="GO" id="GO:0004866">
    <property type="term" value="F:endopeptidase inhibitor activity"/>
    <property type="evidence" value="ECO:0007669"/>
    <property type="project" value="InterPro"/>
</dbReference>
<dbReference type="Gene3D" id="1.50.10.20">
    <property type="match status" value="1"/>
</dbReference>
<dbReference type="SMART" id="SM01360">
    <property type="entry name" value="A2M"/>
    <property type="match status" value="1"/>
</dbReference>
<sequence>MKKILPVVAAVVFFLPLQAQTQSAMDYDQAWKNVARLEERSLPRSASEQVELILRKAVVEKNTPQIIKAIIHQGKYDLVLDSEADTLIFRNLKQMLESSEDPVERSVLHSMLGELYLQYYDKERWSIDRRTAISGYLPEDMKEWSKNNLFDKAVEHLNASIDQQKKLEETEVKSYEPLVVLGKDSRRFYPSMYDFLALRAIEFLARINDDSDLSRSLSRKGITQQELFLPAEEFVKLKFDPKPGEYDLWALECYKKLLLSLSGRGLDKAVALTDLSRCDYLAQLHDAYRQYALPLLQSLQQRWEEDPVSVEIIDKIADLYLSQIGELPQEDTVKRADKTRELYRLLQRGVQQFPGYGRTALLENRLLQLTQPRFEVEGKSTFGVKSEKSFTLKYQNLKGITARLYRLESPLSAVYSDRGVRRSDEMKSLVSELEIPLHSGEPYETFTTRFEPDLVRPGAYKLEFESNPAAADEESSIYFSVSDLALFSRLSARNSYEFFVVNRVSGQPVRHAQVKIYRFSGSWPNSTVTLDSTLSVNELGMAAYSNTAPSNELYCQAVTGADSGSPLQPLPWGYFPQVDNEMVQPAETVNIFTDRGLYRPGQTVFFKVVAVATADGKPKVSENRSLELMLRDANGREISRQVVTTNAFGSASGEFVLPEGLLTGYFTIATQNGSVGFRVEEYKRPSFEITFDKIGGSYSFGDEITLTGRAENFSGVKLQHLPVNYRITRRHHMWWWRGGTAEHFTEGISKTDENGRFTIAFTPQKADEAASMRAIYTFDIEAVITDANGETVVGNHVVTVGDISMILTVEMPEKLEKSSAGKIIISARNLDGEDMKATGSYQLFSLLENDSIQRQLLQGSFETGEQEELRRRVRRLPSGKYRISLLSKDDRGNEITASQDFILFSYADKRPPVKSNDWFIVKDEQFAPGRNAEIILGATGKLNVLYELWQNGKLLERKWVVVNNENRLFSIPYKASYGEGVELMLTYVKEEQFYNHSARLLPVDEKKGLEVKLDVFRDKIRPGGVEEWRLTVRNAEGGAADAEVLASLYDFSLDRIAPSPRWILNLSRLHTARAAIPLQRDRSFDLRGIQGYALLPFRDVDPLAFDRLNWFDFSLGSSGRMMVRGMSKMGNVQMEAYGVVVAESDVSGEDGAGEAPAPVQIRRNFNETAFFFPQLRTNERGETQLSFTVPESNTRWRFRVLAHDRKLNSGEVEAVVVSQKELMVTPNMPRFLRHGDVVTIPAKISNLSDTTISGTARIILFDPLTDEPLPSGASQQQPFSVAPDASVDASWTFEVPDRIDLVGVRIIAQSESFSDGEQNLLAVLPNRMLVTESMPMDVNGNQSAIFTMEKMVNRSSPTVEDYRLMLEFASNPAWYAVQALPVLGTPDSDNAVSWFAACYANLLGQHISKTYPKVSAMIDAWKKGGGDTGTLLSNLEKNPELKGMLLEETPWVVEAKSESEQRQRLALLFDINRSHNLTRQAVEKLGELQTSSGGWSWFKGFNPSRSITQYILFGFSRLDALNVEGQDDDLRMMQAKAIAYIDGEALRMFEQLKRGNSDWRKIRTIPVADLEYLYVRSAYGEYPLDPATREMVDFYMSVIEKNWTLAGLYERSLIVPLMDNVGRDDIVADILKSYREHATISGESGMFWANNRAHLFMSQSAVSVHTFIMDAFRIGGSTQHEMESMKRWLLKQKQTQLWESTHATMDAVYALLSTGSDWFSGENRTTVTVGGNVLKPSRQEEGTGYFKEMWHNPEITPQMGSVKVENWGNAPAWGALYWQYYEDLDKITKTGGPLNVEKMLFVEETDATGRKLLPVGPSRQLKVGDKVVVRLTVRTDRDMEFVHLKDLYSAAFEPQEQLSGMRWNGGIACYQAPKDASVNLYFDLLPRGTYLFEYALFVTRSGDYSNGITTLQCIYAPEFRSHTAATRVTVR</sequence>
<dbReference type="Gene3D" id="2.60.40.1930">
    <property type="match status" value="1"/>
</dbReference>
<evidence type="ECO:0000256" key="1">
    <source>
        <dbReference type="ARBA" id="ARBA00010556"/>
    </source>
</evidence>
<dbReference type="Pfam" id="PF01835">
    <property type="entry name" value="MG2"/>
    <property type="match status" value="1"/>
</dbReference>
<dbReference type="InterPro" id="IPR008930">
    <property type="entry name" value="Terpenoid_cyclase/PrenylTrfase"/>
</dbReference>
<feature type="domain" description="Alpha-2-macroglobulin" evidence="3">
    <location>
        <begin position="1168"/>
        <end position="1258"/>
    </location>
</feature>
<protein>
    <submittedName>
        <fullName evidence="4">Extracellular alpha-helical protein</fullName>
    </submittedName>
</protein>
<dbReference type="InterPro" id="IPR001599">
    <property type="entry name" value="Macroglobln_a2"/>
</dbReference>
<name>A0A1G4GAF4_9BACT</name>
<dbReference type="STRING" id="1642646.ING2E5A_2679"/>
<evidence type="ECO:0000259" key="3">
    <source>
        <dbReference type="SMART" id="SM01360"/>
    </source>
</evidence>
<feature type="chain" id="PRO_5009604029" evidence="2">
    <location>
        <begin position="20"/>
        <end position="1931"/>
    </location>
</feature>
<dbReference type="Pfam" id="PF00207">
    <property type="entry name" value="A2M"/>
    <property type="match status" value="1"/>
</dbReference>
<proteinExistence type="inferred from homology"/>
<dbReference type="RefSeq" id="WP_071137758.1">
    <property type="nucleotide sequence ID" value="NZ_LT608328.1"/>
</dbReference>
<dbReference type="PANTHER" id="PTHR40094">
    <property type="entry name" value="ALPHA-2-MACROGLOBULIN HOMOLOG"/>
    <property type="match status" value="1"/>
</dbReference>
<dbReference type="InterPro" id="IPR002890">
    <property type="entry name" value="MG2"/>
</dbReference>
<gene>
    <name evidence="4" type="ORF">ING2E5A_2679</name>
</gene>
<dbReference type="InterPro" id="IPR041246">
    <property type="entry name" value="Bact_MG10"/>
</dbReference>
<evidence type="ECO:0000256" key="2">
    <source>
        <dbReference type="SAM" id="SignalP"/>
    </source>
</evidence>
<keyword evidence="5" id="KW-1185">Reference proteome</keyword>
<dbReference type="KEGG" id="pmuc:ING2E5A_2679"/>
<dbReference type="EMBL" id="LT608328">
    <property type="protein sequence ID" value="SCM59475.1"/>
    <property type="molecule type" value="Genomic_DNA"/>
</dbReference>
<comment type="similarity">
    <text evidence="1">Belongs to the protease inhibitor I39 (alpha-2-macroglobulin) family. Bacterial alpha-2-macroglobulin subfamily.</text>
</comment>
<dbReference type="InterPro" id="IPR051802">
    <property type="entry name" value="YfhM-like"/>
</dbReference>
<evidence type="ECO:0000313" key="4">
    <source>
        <dbReference type="EMBL" id="SCM59475.1"/>
    </source>
</evidence>